<feature type="region of interest" description="Disordered" evidence="1">
    <location>
        <begin position="13"/>
        <end position="39"/>
    </location>
</feature>
<reference evidence="2 3" key="1">
    <citation type="journal article" date="2015" name="BMC Genomics">
        <title>Gene expression during zombie ant biting behavior reflects the complexity underlying fungal parasitic behavioral manipulation.</title>
        <authorList>
            <person name="de Bekker C."/>
            <person name="Ohm R.A."/>
            <person name="Loreto R.G."/>
            <person name="Sebastian A."/>
            <person name="Albert I."/>
            <person name="Merrow M."/>
            <person name="Brachmann A."/>
            <person name="Hughes D.P."/>
        </authorList>
    </citation>
    <scope>NUCLEOTIDE SEQUENCE [LARGE SCALE GENOMIC DNA]</scope>
    <source>
        <strain evidence="2 3">SC16a</strain>
    </source>
</reference>
<dbReference type="PANTHER" id="PTHR13132:SF29">
    <property type="entry name" value="ALPHA-(1,6)-FUCOSYLTRANSFERASE"/>
    <property type="match status" value="1"/>
</dbReference>
<feature type="region of interest" description="Disordered" evidence="1">
    <location>
        <begin position="56"/>
        <end position="80"/>
    </location>
</feature>
<dbReference type="Proteomes" id="UP000037136">
    <property type="component" value="Unassembled WGS sequence"/>
</dbReference>
<dbReference type="AlphaFoldDB" id="A0A2A9PE41"/>
<evidence type="ECO:0000313" key="3">
    <source>
        <dbReference type="Proteomes" id="UP000037136"/>
    </source>
</evidence>
<feature type="compositionally biased region" description="Low complexity" evidence="1">
    <location>
        <begin position="17"/>
        <end position="27"/>
    </location>
</feature>
<sequence length="591" mass="64418">MMVAPPRMNLRRAASYNNNNNNNNTTNSQHDGSGLGPLSATSSRFGFNHLLVLASSPPPSPSLPRPAESPRRKRPRGAVPSTRRIRRLLCSGGLLVVLWLIARLLLRGGEVLDEGIDGVPLDGLPDFPTPVVVGLGRGQSSSASRWTVSIPRGHPFPLSISQYAAMADSCRDIASLLGHPRPVHAVLPSHRKPDRYYVDVDEAERAGLLPPASVGAVQPQRSGHFVGLDAAAMAGKPVCESSLTFVLESADAGLGRSLMLTWILYALAKEQRSAFFIDDSRWAYGKYKDILQPPPQPACRPPPRHQMVPCPAQARHLVVSVATASDVLPVLLARHGASSQRRLLDLARLGYRHLFSLVKGDADYVAGRIRHLRDKAGGSVPPAPIVGLHIRRGDRHPFEFQYRDTYIPTEIFAERAQRLVEAHYNETTTAGAGAAVTVLASDDPTIHSQSDFSDAMLAQQRIRLASNKEANSEKTKTNPDPHFMHRFTEEGQGWEGGFFSLIFWNLGAQRKNNGDDARSPTPSEQTLRLRGFIARAYMMDLAVLAGASDKVVCAVSAMGCRLLAVMMGWERGIEQGAWVNVDRGGHGWTGL</sequence>
<keyword evidence="3" id="KW-1185">Reference proteome</keyword>
<dbReference type="OrthoDB" id="2392789at2759"/>
<proteinExistence type="predicted"/>
<protein>
    <submittedName>
        <fullName evidence="2">Uncharacterized protein</fullName>
    </submittedName>
</protein>
<organism evidence="2 3">
    <name type="scientific">Ophiocordyceps unilateralis</name>
    <name type="common">Zombie-ant fungus</name>
    <name type="synonym">Torrubia unilateralis</name>
    <dbReference type="NCBI Taxonomy" id="268505"/>
    <lineage>
        <taxon>Eukaryota</taxon>
        <taxon>Fungi</taxon>
        <taxon>Dikarya</taxon>
        <taxon>Ascomycota</taxon>
        <taxon>Pezizomycotina</taxon>
        <taxon>Sordariomycetes</taxon>
        <taxon>Hypocreomycetidae</taxon>
        <taxon>Hypocreales</taxon>
        <taxon>Ophiocordycipitaceae</taxon>
        <taxon>Ophiocordyceps</taxon>
    </lineage>
</organism>
<reference evidence="2 3" key="2">
    <citation type="journal article" date="2017" name="Sci. Rep.">
        <title>Ant-infecting Ophiocordyceps genomes reveal a high diversity of potential behavioral manipulation genes and a possible major role for enterotoxins.</title>
        <authorList>
            <person name="de Bekker C."/>
            <person name="Ohm R.A."/>
            <person name="Evans H.C."/>
            <person name="Brachmann A."/>
            <person name="Hughes D.P."/>
        </authorList>
    </citation>
    <scope>NUCLEOTIDE SEQUENCE [LARGE SCALE GENOMIC DNA]</scope>
    <source>
        <strain evidence="2 3">SC16a</strain>
    </source>
</reference>
<evidence type="ECO:0000313" key="2">
    <source>
        <dbReference type="EMBL" id="PFH59281.1"/>
    </source>
</evidence>
<dbReference type="EMBL" id="LAZP02000211">
    <property type="protein sequence ID" value="PFH59281.1"/>
    <property type="molecule type" value="Genomic_DNA"/>
</dbReference>
<dbReference type="GO" id="GO:0006487">
    <property type="term" value="P:protein N-linked glycosylation"/>
    <property type="evidence" value="ECO:0007669"/>
    <property type="project" value="TreeGrafter"/>
</dbReference>
<evidence type="ECO:0000256" key="1">
    <source>
        <dbReference type="SAM" id="MobiDB-lite"/>
    </source>
</evidence>
<dbReference type="PANTHER" id="PTHR13132">
    <property type="entry name" value="ALPHA- 1,6 -FUCOSYLTRANSFERASE"/>
    <property type="match status" value="1"/>
</dbReference>
<accession>A0A2A9PE41</accession>
<gene>
    <name evidence="2" type="ORF">XA68_12573</name>
</gene>
<dbReference type="GO" id="GO:0046921">
    <property type="term" value="F:alpha-(1-&gt;6)-fucosyltransferase activity"/>
    <property type="evidence" value="ECO:0007669"/>
    <property type="project" value="TreeGrafter"/>
</dbReference>
<comment type="caution">
    <text evidence="2">The sequence shown here is derived from an EMBL/GenBank/DDBJ whole genome shotgun (WGS) entry which is preliminary data.</text>
</comment>
<name>A0A2A9PE41_OPHUN</name>